<dbReference type="GO" id="GO:0005829">
    <property type="term" value="C:cytosol"/>
    <property type="evidence" value="ECO:0007669"/>
    <property type="project" value="TreeGrafter"/>
</dbReference>
<dbReference type="GO" id="GO:0003676">
    <property type="term" value="F:nucleic acid binding"/>
    <property type="evidence" value="ECO:0007669"/>
    <property type="project" value="InterPro"/>
</dbReference>
<keyword evidence="4 8" id="KW-0479">Metal-binding</keyword>
<dbReference type="InterPro" id="IPR013520">
    <property type="entry name" value="Ribonucl_H"/>
</dbReference>
<protein>
    <recommendedName>
        <fullName evidence="8">Ribonuclease T</fullName>
        <ecNumber evidence="8">3.1.13.-</ecNumber>
    </recommendedName>
    <alternativeName>
        <fullName evidence="8">Exoribonuclease T</fullName>
        <shortName evidence="8">RNase T</shortName>
    </alternativeName>
</protein>
<feature type="site" description="Important for substrate binding and specificity" evidence="8">
    <location>
        <position position="49"/>
    </location>
</feature>
<dbReference type="FunFam" id="3.30.420.10:FF:000009">
    <property type="entry name" value="Ribonuclease T"/>
    <property type="match status" value="1"/>
</dbReference>
<comment type="subunit">
    <text evidence="1 8">Homodimer.</text>
</comment>
<evidence type="ECO:0000259" key="9">
    <source>
        <dbReference type="SMART" id="SM00479"/>
    </source>
</evidence>
<evidence type="ECO:0000256" key="1">
    <source>
        <dbReference type="ARBA" id="ARBA00011738"/>
    </source>
</evidence>
<dbReference type="Gene3D" id="3.30.420.10">
    <property type="entry name" value="Ribonuclease H-like superfamily/Ribonuclease H"/>
    <property type="match status" value="1"/>
</dbReference>
<gene>
    <name evidence="8" type="primary">rnt</name>
    <name evidence="10" type="ORF">KUC_3159</name>
</gene>
<sequence>MSRVTITRFNYYSLEDKESCMSEAIARELMAQRFRSYLPVVVDLETGGFNAQGDAVLEIAAVTLTMDPEGNLLPDATYAYHIQPFEGANVEQSALDFTGINLDDPLRQQVALSESEALGEIFRPIRKSIKAHDCTRAILVGHNAAFDQGFLNAAVNRCGIKRNPFHPFSSFDTATLAGLIYGQTVLARACRAAGIEFDNKAAHSARYDTERTAELFCAMVNRYKDLGGWQLAQREQEMDGAD</sequence>
<evidence type="ECO:0000256" key="5">
    <source>
        <dbReference type="ARBA" id="ARBA00022801"/>
    </source>
</evidence>
<keyword evidence="5 8" id="KW-0378">Hydrolase</keyword>
<evidence type="ECO:0000313" key="10">
    <source>
        <dbReference type="EMBL" id="EHJ91607.1"/>
    </source>
</evidence>
<dbReference type="PANTHER" id="PTHR30231:SF2">
    <property type="entry name" value="RIBONUCLEASE T"/>
    <property type="match status" value="1"/>
</dbReference>
<evidence type="ECO:0000256" key="4">
    <source>
        <dbReference type="ARBA" id="ARBA00022723"/>
    </source>
</evidence>
<name>A0A7U9GEH4_9GAMM</name>
<dbReference type="GO" id="GO:0016896">
    <property type="term" value="F:RNA exonuclease activity, producing 5'-phosphomonoesters"/>
    <property type="evidence" value="ECO:0007669"/>
    <property type="project" value="UniProtKB-UniRule"/>
</dbReference>
<dbReference type="GO" id="GO:0045004">
    <property type="term" value="P:DNA replication proofreading"/>
    <property type="evidence" value="ECO:0007669"/>
    <property type="project" value="TreeGrafter"/>
</dbReference>
<feature type="active site" description="Proton donor/acceptor" evidence="8">
    <location>
        <position position="203"/>
    </location>
</feature>
<dbReference type="SUPFAM" id="SSF53098">
    <property type="entry name" value="Ribonuclease H-like"/>
    <property type="match status" value="1"/>
</dbReference>
<feature type="binding site" evidence="8">
    <location>
        <position position="43"/>
    </location>
    <ligand>
        <name>Mg(2+)</name>
        <dbReference type="ChEBI" id="CHEBI:18420"/>
        <label>1</label>
        <note>catalytic</note>
    </ligand>
</feature>
<comment type="function">
    <text evidence="8">Trims short 3' overhangs of a variety of RNA species, leaving a one or two nucleotide 3' overhang. Responsible for the end-turnover of tRNA: specifically removes the terminal AMP residue from uncharged tRNA (tRNA-C-C-A). Also appears to be involved in tRNA biosynthesis.</text>
</comment>
<dbReference type="GO" id="GO:0008408">
    <property type="term" value="F:3'-5' exonuclease activity"/>
    <property type="evidence" value="ECO:0007669"/>
    <property type="project" value="TreeGrafter"/>
</dbReference>
<feature type="site" description="Important for substrate binding and specificity" evidence="8">
    <location>
        <position position="168"/>
    </location>
</feature>
<evidence type="ECO:0000256" key="7">
    <source>
        <dbReference type="ARBA" id="ARBA00022842"/>
    </source>
</evidence>
<dbReference type="InterPro" id="IPR005987">
    <property type="entry name" value="RNase_T"/>
</dbReference>
<dbReference type="NCBIfam" id="TIGR01298">
    <property type="entry name" value="RNaseT"/>
    <property type="match status" value="1"/>
</dbReference>
<feature type="site" description="Important for substrate binding and specificity" evidence="8">
    <location>
        <position position="97"/>
    </location>
</feature>
<keyword evidence="7 8" id="KW-0460">Magnesium</keyword>
<dbReference type="SMART" id="SM00479">
    <property type="entry name" value="EXOIII"/>
    <property type="match status" value="1"/>
</dbReference>
<organism evidence="10 11">
    <name type="scientific">Vreelandella boliviensis LC1</name>
    <dbReference type="NCBI Taxonomy" id="1072583"/>
    <lineage>
        <taxon>Bacteria</taxon>
        <taxon>Pseudomonadati</taxon>
        <taxon>Pseudomonadota</taxon>
        <taxon>Gammaproteobacteria</taxon>
        <taxon>Oceanospirillales</taxon>
        <taxon>Halomonadaceae</taxon>
        <taxon>Vreelandella</taxon>
    </lineage>
</organism>
<keyword evidence="3 8" id="KW-0540">Nuclease</keyword>
<dbReference type="HAMAP" id="MF_00157">
    <property type="entry name" value="RNase_T"/>
    <property type="match status" value="1"/>
</dbReference>
<proteinExistence type="inferred from homology"/>
<evidence type="ECO:0000256" key="3">
    <source>
        <dbReference type="ARBA" id="ARBA00022722"/>
    </source>
</evidence>
<dbReference type="AlphaFoldDB" id="A0A7U9GEH4"/>
<feature type="domain" description="Exonuclease" evidence="9">
    <location>
        <begin position="38"/>
        <end position="225"/>
    </location>
</feature>
<feature type="site" description="Important for substrate binding and specificity" evidence="8">
    <location>
        <position position="146"/>
    </location>
</feature>
<feature type="binding site" evidence="8">
    <location>
        <position position="203"/>
    </location>
    <ligand>
        <name>Mg(2+)</name>
        <dbReference type="ChEBI" id="CHEBI:18420"/>
        <label>2</label>
        <note>catalytic</note>
    </ligand>
</feature>
<reference evidence="10 11" key="1">
    <citation type="submission" date="2011-10" db="EMBL/GenBank/DDBJ databases">
        <authorList>
            <person name="Quillaguamn J."/>
            <person name="Guzmn D."/>
            <person name="Balderrama-Subieta A."/>
            <person name="Cardona-Ortuo C."/>
            <person name="Guevara-Martnez M."/>
            <person name="Callisaya-Quispe N."/>
        </authorList>
    </citation>
    <scope>NUCLEOTIDE SEQUENCE [LARGE SCALE GENOMIC DNA]</scope>
    <source>
        <strain evidence="10 11">LC1</strain>
    </source>
</reference>
<dbReference type="GO" id="GO:0008033">
    <property type="term" value="P:tRNA processing"/>
    <property type="evidence" value="ECO:0007669"/>
    <property type="project" value="UniProtKB-KW"/>
</dbReference>
<feature type="binding site" evidence="8">
    <location>
        <position position="208"/>
    </location>
    <ligand>
        <name>Mg(2+)</name>
        <dbReference type="ChEBI" id="CHEBI:18420"/>
        <label>2</label>
        <note>catalytic</note>
    </ligand>
</feature>
<dbReference type="Pfam" id="PF00929">
    <property type="entry name" value="RNase_T"/>
    <property type="match status" value="1"/>
</dbReference>
<dbReference type="GO" id="GO:0000287">
    <property type="term" value="F:magnesium ion binding"/>
    <property type="evidence" value="ECO:0007669"/>
    <property type="project" value="UniProtKB-UniRule"/>
</dbReference>
<evidence type="ECO:0000313" key="11">
    <source>
        <dbReference type="Proteomes" id="UP000005756"/>
    </source>
</evidence>
<comment type="similarity">
    <text evidence="8">Belongs to the RNase T family.</text>
</comment>
<evidence type="ECO:0000256" key="2">
    <source>
        <dbReference type="ARBA" id="ARBA00022694"/>
    </source>
</evidence>
<comment type="cofactor">
    <cofactor evidence="8">
        <name>Mg(2+)</name>
        <dbReference type="ChEBI" id="CHEBI:18420"/>
    </cofactor>
    <text evidence="8">Binds two Mg(2+) per subunit. The active form of the enzyme binds two Mg(2+) ions in its active site. The first Mg(2+) forms only one salt bridge with the protein.</text>
</comment>
<dbReference type="EMBL" id="JH393259">
    <property type="protein sequence ID" value="EHJ91607.1"/>
    <property type="molecule type" value="Genomic_DNA"/>
</dbReference>
<keyword evidence="2 8" id="KW-0819">tRNA processing</keyword>
<keyword evidence="6 8" id="KW-0269">Exonuclease</keyword>
<evidence type="ECO:0000256" key="6">
    <source>
        <dbReference type="ARBA" id="ARBA00022839"/>
    </source>
</evidence>
<dbReference type="Proteomes" id="UP000005756">
    <property type="component" value="Unassembled WGS sequence"/>
</dbReference>
<accession>A0A7U9GEH4</accession>
<dbReference type="CDD" id="cd06134">
    <property type="entry name" value="RNaseT"/>
    <property type="match status" value="1"/>
</dbReference>
<dbReference type="PANTHER" id="PTHR30231">
    <property type="entry name" value="DNA POLYMERASE III SUBUNIT EPSILON"/>
    <property type="match status" value="1"/>
</dbReference>
<dbReference type="EC" id="3.1.13.-" evidence="8"/>
<dbReference type="InterPro" id="IPR012337">
    <property type="entry name" value="RNaseH-like_sf"/>
</dbReference>
<dbReference type="InterPro" id="IPR036397">
    <property type="entry name" value="RNaseH_sf"/>
</dbReference>
<feature type="binding site" evidence="8">
    <location>
        <position position="45"/>
    </location>
    <ligand>
        <name>Mg(2+)</name>
        <dbReference type="ChEBI" id="CHEBI:18420"/>
        <label>2</label>
        <note>catalytic</note>
    </ligand>
</feature>
<feature type="binding site" evidence="8">
    <location>
        <position position="43"/>
    </location>
    <ligand>
        <name>Mg(2+)</name>
        <dbReference type="ChEBI" id="CHEBI:18420"/>
        <label>2</label>
        <note>catalytic</note>
    </ligand>
</feature>
<evidence type="ECO:0000256" key="8">
    <source>
        <dbReference type="HAMAP-Rule" id="MF_00157"/>
    </source>
</evidence>